<evidence type="ECO:0000313" key="3">
    <source>
        <dbReference type="EMBL" id="MDO3398151.1"/>
    </source>
</evidence>
<evidence type="ECO:0000313" key="4">
    <source>
        <dbReference type="Proteomes" id="UP001168363"/>
    </source>
</evidence>
<protein>
    <submittedName>
        <fullName evidence="3">IS30 family transposase</fullName>
    </submittedName>
</protein>
<comment type="caution">
    <text evidence="3">The sequence shown here is derived from an EMBL/GenBank/DDBJ whole genome shotgun (WGS) entry which is preliminary data.</text>
</comment>
<dbReference type="InterPro" id="IPR025246">
    <property type="entry name" value="IS30-like_HTH"/>
</dbReference>
<dbReference type="PANTHER" id="PTHR10948">
    <property type="entry name" value="TRANSPOSASE"/>
    <property type="match status" value="1"/>
</dbReference>
<keyword evidence="1" id="KW-0233">DNA recombination</keyword>
<name>A0ABT8TW09_9ACTN</name>
<gene>
    <name evidence="3" type="ORF">QWJ41_20725</name>
</gene>
<evidence type="ECO:0000259" key="2">
    <source>
        <dbReference type="PROSITE" id="PS50994"/>
    </source>
</evidence>
<dbReference type="PROSITE" id="PS50994">
    <property type="entry name" value="INTEGRASE"/>
    <property type="match status" value="1"/>
</dbReference>
<evidence type="ECO:0000256" key="1">
    <source>
        <dbReference type="ARBA" id="ARBA00023172"/>
    </source>
</evidence>
<dbReference type="InterPro" id="IPR053392">
    <property type="entry name" value="Transposase_IS30-like"/>
</dbReference>
<keyword evidence="4" id="KW-1185">Reference proteome</keyword>
<dbReference type="Pfam" id="PF13936">
    <property type="entry name" value="HTH_38"/>
    <property type="match status" value="1"/>
</dbReference>
<dbReference type="InterPro" id="IPR036397">
    <property type="entry name" value="RNaseH_sf"/>
</dbReference>
<dbReference type="Proteomes" id="UP001168363">
    <property type="component" value="Unassembled WGS sequence"/>
</dbReference>
<dbReference type="Pfam" id="PF00665">
    <property type="entry name" value="rve"/>
    <property type="match status" value="1"/>
</dbReference>
<dbReference type="EMBL" id="JAULSC010000061">
    <property type="protein sequence ID" value="MDO3398151.1"/>
    <property type="molecule type" value="Genomic_DNA"/>
</dbReference>
<accession>A0ABT8TW09</accession>
<organism evidence="3 4">
    <name type="scientific">Nocardioides cremeus</name>
    <dbReference type="NCBI Taxonomy" id="3058044"/>
    <lineage>
        <taxon>Bacteria</taxon>
        <taxon>Bacillati</taxon>
        <taxon>Actinomycetota</taxon>
        <taxon>Actinomycetes</taxon>
        <taxon>Propionibacteriales</taxon>
        <taxon>Nocardioidaceae</taxon>
        <taxon>Nocardioides</taxon>
    </lineage>
</organism>
<dbReference type="InterPro" id="IPR051917">
    <property type="entry name" value="Transposase-Integrase"/>
</dbReference>
<dbReference type="Gene3D" id="3.30.420.10">
    <property type="entry name" value="Ribonuclease H-like superfamily/Ribonuclease H"/>
    <property type="match status" value="1"/>
</dbReference>
<sequence>MLVRLGSVPRPAAAEYDARYLSQDERCEIARMHDSGCSMRAIARQLSRSPSTISRELARNRDPRTGHYLPHHAHTIAWHNQRRPKPSKIASNPRLRAWVRYMLKKRLSPDQIAGRLRVRFPDDESMRISHETIYQSLYVYPRGELTRELKAHLRSKRTQRKPRGQRTNKHDRIKNMVSIHDRPEEVEGRLVPGHHEGDLIKGSLASNSAVATVVERHSGFVTLAHLPEGHGAHAVATALSQQMSQLPTWFAKTLTWDRGTEMARHADFTAATGIDVYFADPYSPQQRPSNENTNGLLREYMPKGTDLSQHTHDDLTAIAEELNNRPRKRLAYLTPAEVFAKLLEEDHTNGVASAP</sequence>
<dbReference type="InterPro" id="IPR009057">
    <property type="entry name" value="Homeodomain-like_sf"/>
</dbReference>
<dbReference type="Gene3D" id="1.10.10.60">
    <property type="entry name" value="Homeodomain-like"/>
    <property type="match status" value="1"/>
</dbReference>
<dbReference type="InterPro" id="IPR001584">
    <property type="entry name" value="Integrase_cat-core"/>
</dbReference>
<dbReference type="InterPro" id="IPR012337">
    <property type="entry name" value="RNaseH-like_sf"/>
</dbReference>
<feature type="domain" description="Integrase catalytic" evidence="2">
    <location>
        <begin position="188"/>
        <end position="343"/>
    </location>
</feature>
<dbReference type="NCBIfam" id="NF033563">
    <property type="entry name" value="transpos_IS30"/>
    <property type="match status" value="1"/>
</dbReference>
<dbReference type="SUPFAM" id="SSF53098">
    <property type="entry name" value="Ribonuclease H-like"/>
    <property type="match status" value="1"/>
</dbReference>
<dbReference type="PANTHER" id="PTHR10948:SF23">
    <property type="entry name" value="TRANSPOSASE INSI FOR INSERTION SEQUENCE ELEMENT IS30A-RELATED"/>
    <property type="match status" value="1"/>
</dbReference>
<proteinExistence type="predicted"/>
<reference evidence="3" key="1">
    <citation type="submission" date="2023-06" db="EMBL/GenBank/DDBJ databases">
        <title>Genome sequence of Nocardioides sp. SOB44.</title>
        <authorList>
            <person name="Zhang G."/>
        </authorList>
    </citation>
    <scope>NUCLEOTIDE SEQUENCE</scope>
    <source>
        <strain evidence="3">SOB44</strain>
    </source>
</reference>
<dbReference type="SUPFAM" id="SSF46689">
    <property type="entry name" value="Homeodomain-like"/>
    <property type="match status" value="1"/>
</dbReference>